<evidence type="ECO:0000313" key="7">
    <source>
        <dbReference type="Proteomes" id="UP000217446"/>
    </source>
</evidence>
<dbReference type="InterPro" id="IPR000086">
    <property type="entry name" value="NUDIX_hydrolase_dom"/>
</dbReference>
<dbReference type="InterPro" id="IPR020084">
    <property type="entry name" value="NUDIX_hydrolase_CS"/>
</dbReference>
<dbReference type="GO" id="GO:0008168">
    <property type="term" value="F:methyltransferase activity"/>
    <property type="evidence" value="ECO:0007669"/>
    <property type="project" value="UniProtKB-ARBA"/>
</dbReference>
<evidence type="ECO:0000256" key="2">
    <source>
        <dbReference type="ARBA" id="ARBA00005582"/>
    </source>
</evidence>
<evidence type="ECO:0000256" key="4">
    <source>
        <dbReference type="SAM" id="MobiDB-lite"/>
    </source>
</evidence>
<accession>A0A250VUN2</accession>
<dbReference type="InterPro" id="IPR041698">
    <property type="entry name" value="Methyltransf_25"/>
</dbReference>
<evidence type="ECO:0000259" key="5">
    <source>
        <dbReference type="PROSITE" id="PS51462"/>
    </source>
</evidence>
<comment type="cofactor">
    <cofactor evidence="1">
        <name>Mg(2+)</name>
        <dbReference type="ChEBI" id="CHEBI:18420"/>
    </cofactor>
</comment>
<dbReference type="Gene3D" id="3.40.50.150">
    <property type="entry name" value="Vaccinia Virus protein VP39"/>
    <property type="match status" value="1"/>
</dbReference>
<feature type="compositionally biased region" description="Polar residues" evidence="4">
    <location>
        <begin position="457"/>
        <end position="470"/>
    </location>
</feature>
<dbReference type="Gene3D" id="3.90.79.10">
    <property type="entry name" value="Nucleoside Triphosphate Pyrophosphohydrolase"/>
    <property type="match status" value="1"/>
</dbReference>
<keyword evidence="3" id="KW-0378">Hydrolase</keyword>
<protein>
    <submittedName>
        <fullName evidence="6">DNA mismatch repair protein MutT</fullName>
    </submittedName>
</protein>
<dbReference type="PRINTS" id="PR00502">
    <property type="entry name" value="NUDIXFAMILY"/>
</dbReference>
<dbReference type="InterPro" id="IPR020476">
    <property type="entry name" value="Nudix_hydrolase"/>
</dbReference>
<dbReference type="Pfam" id="PF13649">
    <property type="entry name" value="Methyltransf_25"/>
    <property type="match status" value="1"/>
</dbReference>
<dbReference type="CDD" id="cd04678">
    <property type="entry name" value="NUDIX_MTH2_Nudt15"/>
    <property type="match status" value="1"/>
</dbReference>
<evidence type="ECO:0000313" key="6">
    <source>
        <dbReference type="EMBL" id="GAX57742.1"/>
    </source>
</evidence>
<reference evidence="7" key="1">
    <citation type="submission" date="2017-05" db="EMBL/GenBank/DDBJ databases">
        <title>Streptomyces olivochromogenes NBRC 3561 whole genome shotgun sequence.</title>
        <authorList>
            <person name="Dohra H."/>
            <person name="Kodani S."/>
        </authorList>
    </citation>
    <scope>NUCLEOTIDE SEQUENCE [LARGE SCALE GENOMIC DNA]</scope>
    <source>
        <strain evidence="7">NBRC 3561</strain>
    </source>
</reference>
<feature type="region of interest" description="Disordered" evidence="4">
    <location>
        <begin position="415"/>
        <end position="479"/>
    </location>
</feature>
<dbReference type="PANTHER" id="PTHR43046:SF14">
    <property type="entry name" value="MUTT_NUDIX FAMILY PROTEIN"/>
    <property type="match status" value="1"/>
</dbReference>
<dbReference type="PANTHER" id="PTHR43046">
    <property type="entry name" value="GDP-MANNOSE MANNOSYL HYDROLASE"/>
    <property type="match status" value="1"/>
</dbReference>
<dbReference type="Proteomes" id="UP000217446">
    <property type="component" value="Unassembled WGS sequence"/>
</dbReference>
<name>A0A250VUN2_STROL</name>
<dbReference type="InterPro" id="IPR029063">
    <property type="entry name" value="SAM-dependent_MTases_sf"/>
</dbReference>
<dbReference type="SUPFAM" id="SSF53335">
    <property type="entry name" value="S-adenosyl-L-methionine-dependent methyltransferases"/>
    <property type="match status" value="1"/>
</dbReference>
<dbReference type="GO" id="GO:0016787">
    <property type="term" value="F:hydrolase activity"/>
    <property type="evidence" value="ECO:0007669"/>
    <property type="project" value="UniProtKB-KW"/>
</dbReference>
<sequence length="511" mass="55264">MPVEDINTQAWNVYGQRQLARAYMPPIPDRLAWTPWEGVGPGAEVLGDITGRRVLDIGSGAGHHAVHLAEAHGARVTGIELSPTQHERAASTHADVPDVEFAQGDVAEYLAEAEPFDAAYAIGTLPFIDPHRVLPALRDGLRPGAPLILSLLHTDLHGRGPSTEVAPREQMILLRDDPPLPTQMWVLAPQLWEDLLTEYGFRVEAIDLLHHPEESAPVIQQLIRARRLHDRPARVSSRSRSAKPALAHAAVGVGAILLSEQGLLLGRHRHGTLGLPGGTVEAGESFEAAVVRELREETGLIACPADVKLLGTLVDHVEGVLRVTVSAHVHAWRGQPATQPNESVGDWAWHPLDQLPDGLFVCSAQILTAWRPDLPVDHTPAHFTPWTSLTSCRAGVSRGGPSLSRPWSRSTAAIPGNRARRWPSTSTAPSSGACREDAWRRPSTTCAVKHWRPPPARSSTSVTQTRTPSRCSPHRLPRAPISIVPVRPVSRTTVASARAVASRAVSPKPPA</sequence>
<dbReference type="PROSITE" id="PS00893">
    <property type="entry name" value="NUDIX_BOX"/>
    <property type="match status" value="1"/>
</dbReference>
<evidence type="ECO:0000256" key="3">
    <source>
        <dbReference type="ARBA" id="ARBA00022801"/>
    </source>
</evidence>
<dbReference type="EMBL" id="BDQI01000039">
    <property type="protein sequence ID" value="GAX57742.1"/>
    <property type="molecule type" value="Genomic_DNA"/>
</dbReference>
<dbReference type="Pfam" id="PF00293">
    <property type="entry name" value="NUDIX"/>
    <property type="match status" value="1"/>
</dbReference>
<dbReference type="CDD" id="cd02440">
    <property type="entry name" value="AdoMet_MTases"/>
    <property type="match status" value="1"/>
</dbReference>
<gene>
    <name evidence="6" type="ORF">SO3561_09312</name>
</gene>
<dbReference type="SUPFAM" id="SSF55811">
    <property type="entry name" value="Nudix"/>
    <property type="match status" value="1"/>
</dbReference>
<dbReference type="InterPro" id="IPR015797">
    <property type="entry name" value="NUDIX_hydrolase-like_dom_sf"/>
</dbReference>
<dbReference type="AlphaFoldDB" id="A0A250VUN2"/>
<evidence type="ECO:0000256" key="1">
    <source>
        <dbReference type="ARBA" id="ARBA00001946"/>
    </source>
</evidence>
<proteinExistence type="inferred from homology"/>
<keyword evidence="7" id="KW-1185">Reference proteome</keyword>
<dbReference type="PROSITE" id="PS51462">
    <property type="entry name" value="NUDIX"/>
    <property type="match status" value="1"/>
</dbReference>
<comment type="similarity">
    <text evidence="2">Belongs to the Nudix hydrolase family.</text>
</comment>
<organism evidence="6 7">
    <name type="scientific">Streptomyces olivochromogenes</name>
    <dbReference type="NCBI Taxonomy" id="1963"/>
    <lineage>
        <taxon>Bacteria</taxon>
        <taxon>Bacillati</taxon>
        <taxon>Actinomycetota</taxon>
        <taxon>Actinomycetes</taxon>
        <taxon>Kitasatosporales</taxon>
        <taxon>Streptomycetaceae</taxon>
        <taxon>Streptomyces</taxon>
    </lineage>
</organism>
<comment type="caution">
    <text evidence="6">The sequence shown here is derived from an EMBL/GenBank/DDBJ whole genome shotgun (WGS) entry which is preliminary data.</text>
</comment>
<feature type="domain" description="Nudix hydrolase" evidence="5">
    <location>
        <begin position="246"/>
        <end position="373"/>
    </location>
</feature>